<dbReference type="EMBL" id="CM003534">
    <property type="protein sequence ID" value="RCV32816.1"/>
    <property type="molecule type" value="Genomic_DNA"/>
</dbReference>
<organism evidence="2">
    <name type="scientific">Setaria italica</name>
    <name type="common">Foxtail millet</name>
    <name type="synonym">Panicum italicum</name>
    <dbReference type="NCBI Taxonomy" id="4555"/>
    <lineage>
        <taxon>Eukaryota</taxon>
        <taxon>Viridiplantae</taxon>
        <taxon>Streptophyta</taxon>
        <taxon>Embryophyta</taxon>
        <taxon>Tracheophyta</taxon>
        <taxon>Spermatophyta</taxon>
        <taxon>Magnoliopsida</taxon>
        <taxon>Liliopsida</taxon>
        <taxon>Poales</taxon>
        <taxon>Poaceae</taxon>
        <taxon>PACMAD clade</taxon>
        <taxon>Panicoideae</taxon>
        <taxon>Panicodae</taxon>
        <taxon>Paniceae</taxon>
        <taxon>Cenchrinae</taxon>
        <taxon>Setaria</taxon>
    </lineage>
</organism>
<evidence type="ECO:0000313" key="2">
    <source>
        <dbReference type="EMBL" id="RCV32816.1"/>
    </source>
</evidence>
<dbReference type="OrthoDB" id="696112at2759"/>
<evidence type="ECO:0000256" key="1">
    <source>
        <dbReference type="SAM" id="MobiDB-lite"/>
    </source>
</evidence>
<accession>A0A368RRE0</accession>
<feature type="compositionally biased region" description="Polar residues" evidence="1">
    <location>
        <begin position="139"/>
        <end position="150"/>
    </location>
</feature>
<sequence>MATPSPSMATPSMDNIDRAQLDFVSLWHFKAQLGYGAQDYYYYKKRIGNADASIQSIGYTKDVEHMLQYMDSSEEKKLRLILSKQELVGASDDVTDADDDTITDESLDEYKDWLQDQDTDHVAYNRGQVKPIEVHDESNGSSATTPSQWPTHARKPKQTMGDKKMGRECLKGLAAVAKRSKTGSQKLKIKFFKNVLCPCGDNRHTFMDEVVLFTKQKAPLIGVRNWKDVCQHVKDDITESVMILKQS</sequence>
<reference evidence="2" key="2">
    <citation type="submission" date="2015-07" db="EMBL/GenBank/DDBJ databases">
        <authorList>
            <person name="Noorani M."/>
        </authorList>
    </citation>
    <scope>NUCLEOTIDE SEQUENCE</scope>
    <source>
        <strain evidence="2">Yugu1</strain>
    </source>
</reference>
<proteinExistence type="predicted"/>
<reference evidence="2" key="1">
    <citation type="journal article" date="2012" name="Nat. Biotechnol.">
        <title>Reference genome sequence of the model plant Setaria.</title>
        <authorList>
            <person name="Bennetzen J.L."/>
            <person name="Schmutz J."/>
            <person name="Wang H."/>
            <person name="Percifield R."/>
            <person name="Hawkins J."/>
            <person name="Pontaroli A.C."/>
            <person name="Estep M."/>
            <person name="Feng L."/>
            <person name="Vaughn J.N."/>
            <person name="Grimwood J."/>
            <person name="Jenkins J."/>
            <person name="Barry K."/>
            <person name="Lindquist E."/>
            <person name="Hellsten U."/>
            <person name="Deshpande S."/>
            <person name="Wang X."/>
            <person name="Wu X."/>
            <person name="Mitros T."/>
            <person name="Triplett J."/>
            <person name="Yang X."/>
            <person name="Ye C.Y."/>
            <person name="Mauro-Herrera M."/>
            <person name="Wang L."/>
            <person name="Li P."/>
            <person name="Sharma M."/>
            <person name="Sharma R."/>
            <person name="Ronald P.C."/>
            <person name="Panaud O."/>
            <person name="Kellogg E.A."/>
            <person name="Brutnell T.P."/>
            <person name="Doust A.N."/>
            <person name="Tuskan G.A."/>
            <person name="Rokhsar D."/>
            <person name="Devos K.M."/>
        </authorList>
    </citation>
    <scope>NUCLEOTIDE SEQUENCE [LARGE SCALE GENOMIC DNA]</scope>
    <source>
        <strain evidence="2">Yugu1</strain>
    </source>
</reference>
<dbReference type="AlphaFoldDB" id="A0A368RRE0"/>
<name>A0A368RRE0_SETIT</name>
<gene>
    <name evidence="2" type="ORF">SETIT_7G033000v2</name>
</gene>
<protein>
    <submittedName>
        <fullName evidence="2">Uncharacterized protein</fullName>
    </submittedName>
</protein>
<feature type="region of interest" description="Disordered" evidence="1">
    <location>
        <begin position="132"/>
        <end position="163"/>
    </location>
</feature>